<accession>A0A455ZFK2</accession>
<evidence type="ECO:0000256" key="1">
    <source>
        <dbReference type="ARBA" id="ARBA00023125"/>
    </source>
</evidence>
<keyword evidence="1 2" id="KW-0238">DNA-binding</keyword>
<reference evidence="3" key="1">
    <citation type="journal article" date="2014" name="Genome Biol. Evol.">
        <title>Comparative genomic analysis of malaria mosquito vector-associated novel pathogen Elizabethkingia anophelis.</title>
        <authorList>
            <person name="Teo J."/>
            <person name="Tan S.Y."/>
            <person name="Liu Y."/>
            <person name="Tay M."/>
            <person name="Ding Y."/>
            <person name="Li Y."/>
            <person name="Kjelleberg S."/>
            <person name="Givskov M."/>
            <person name="Lin R.T."/>
            <person name="Yang L."/>
        </authorList>
    </citation>
    <scope>NUCLEOTIDE SEQUENCE</scope>
</reference>
<dbReference type="InterPro" id="IPR000424">
    <property type="entry name" value="Primosome_PriB/ssb"/>
</dbReference>
<dbReference type="GO" id="GO:0003697">
    <property type="term" value="F:single-stranded DNA binding"/>
    <property type="evidence" value="ECO:0007669"/>
    <property type="project" value="InterPro"/>
</dbReference>
<dbReference type="Pfam" id="PF00436">
    <property type="entry name" value="SSB"/>
    <property type="match status" value="1"/>
</dbReference>
<dbReference type="PROSITE" id="PS50935">
    <property type="entry name" value="SSB"/>
    <property type="match status" value="1"/>
</dbReference>
<dbReference type="Gene3D" id="2.40.50.140">
    <property type="entry name" value="Nucleic acid-binding proteins"/>
    <property type="match status" value="1"/>
</dbReference>
<reference evidence="3" key="2">
    <citation type="journal article" date="2014" name="PLoS ONE">
        <title>Insights from the genome annotation of Elizabethkingia anophelis from the malaria vector Anopheles gambiae.</title>
        <authorList>
            <person name="Kukutla P."/>
            <person name="Lindberg B.G."/>
            <person name="Pei D."/>
            <person name="Rayl M."/>
            <person name="Yu W."/>
            <person name="Steritz M."/>
            <person name="Faye I."/>
            <person name="Xu J."/>
        </authorList>
    </citation>
    <scope>NUCLEOTIDE SEQUENCE</scope>
</reference>
<reference evidence="3" key="5">
    <citation type="journal article" date="2017" name="Genome Announc.">
        <title>Complete Circularized Genome Sequences of Four Strains of Elizabethkingia anophelis, Including Two Novel Strains Isolated from Wild-Caught Anopheles sinensis.</title>
        <authorList>
            <person name="Pei D."/>
            <person name="Nicholson A.C."/>
            <person name="Jiang J."/>
            <person name="Chen H."/>
            <person name="Whitney A.M."/>
            <person name="Villarma A."/>
            <person name="Bell M."/>
            <person name="Humrighouse B."/>
            <person name="Rowe L.A."/>
            <person name="Sheth M."/>
            <person name="Batra D."/>
            <person name="Juieng P."/>
            <person name="Loparev V.N."/>
            <person name="McQuiston J.R."/>
            <person name="Lan Y."/>
            <person name="Ma Y."/>
            <person name="Xu J."/>
        </authorList>
    </citation>
    <scope>NUCLEOTIDE SEQUENCE</scope>
</reference>
<reference evidence="3" key="3">
    <citation type="journal article" date="2016" name="Genome Announc.">
        <title>Complete Genome Sequences of Four Strains from the 2015-2016 Elizabethkingia anophelis Outbreak.</title>
        <authorList>
            <person name="Nicholson A.C."/>
            <person name="Whitney A.M."/>
            <person name="Emery B.D."/>
            <person name="Bell M.E."/>
            <person name="Gartin J.T."/>
            <person name="Humrighouse B.W."/>
            <person name="Loparev V.N."/>
            <person name="Batra D."/>
            <person name="Sheth M."/>
            <person name="Rowe L.A."/>
            <person name="Juieng P."/>
            <person name="Knipe K."/>
            <person name="Gulvik C."/>
            <person name="McQuiston J.R."/>
        </authorList>
    </citation>
    <scope>NUCLEOTIDE SEQUENCE</scope>
</reference>
<dbReference type="GeneID" id="56683776"/>
<dbReference type="EMBL" id="BK010621">
    <property type="protein sequence ID" value="DAC76330.1"/>
    <property type="molecule type" value="Genomic_DNA"/>
</dbReference>
<dbReference type="RefSeq" id="WP_009090457.1">
    <property type="nucleotide sequence ID" value="NZ_CBCRWW010000011.1"/>
</dbReference>
<dbReference type="SUPFAM" id="SSF50249">
    <property type="entry name" value="Nucleic acid-binding proteins"/>
    <property type="match status" value="1"/>
</dbReference>
<reference evidence="3" key="7">
    <citation type="journal article" date="2017" name="Sci. Rep.">
        <title>Genomic features, phylogenetic relationships, and comparative genomics of Elizabethkingia anophelis strain EM361-97 isolated in Taiwan.</title>
        <authorList>
            <person name="Lin J.N."/>
            <person name="Lai C.H."/>
            <person name="Yang C.H."/>
            <person name="Huang Y.H."/>
            <person name="Lin H.H."/>
        </authorList>
    </citation>
    <scope>NUCLEOTIDE SEQUENCE</scope>
</reference>
<dbReference type="AlphaFoldDB" id="A0A455ZFK2"/>
<reference evidence="3" key="6">
    <citation type="journal article" date="2017" name="Nat. Commun.">
        <title>Evolutionary dynamics and genomic features of the Elizabethkingia anophelis 2015 to 2016 Wisconsin outbreak strain.</title>
        <authorList>
            <person name="Perrin A."/>
            <person name="Larsonneur E."/>
            <person name="Nicholson A.C."/>
            <person name="Edwards D.J."/>
            <person name="Gundlach K.M."/>
            <person name="Whitney A.M."/>
            <person name="Gulvik C.A."/>
            <person name="Bell M.E."/>
            <person name="Rendueles O."/>
            <person name="Cury J."/>
            <person name="Hugon P."/>
            <person name="Clermont D."/>
            <person name="Enouf V."/>
            <person name="Loparev V."/>
            <person name="Juieng P."/>
            <person name="Monson T."/>
            <person name="Warshauer D."/>
            <person name="Elbadawi L.I."/>
            <person name="Walters M.S."/>
            <person name="Crist M.B."/>
            <person name="Noble-Wang J."/>
            <person name="Borlaug G."/>
            <person name="Rocha E.P.C."/>
            <person name="Criscuolo A."/>
            <person name="Touchon M."/>
            <person name="Davis J.P."/>
            <person name="Holt K.E."/>
            <person name="McQuiston J.R."/>
            <person name="Brisse S."/>
        </authorList>
    </citation>
    <scope>NUCLEOTIDE SEQUENCE</scope>
</reference>
<sequence>MEKTNRIYLSGEIIADVDFSCESCAIAWVKLETIDSFVDEAGEEYSTVQDHNLVAVGNIAEIFKNFLLKGMKIQVWGKLAYHSYKEGDKDLRHVSIHVEKVKY</sequence>
<reference evidence="3" key="8">
    <citation type="journal article" date="2018" name="J. ISSAAS">
        <title>In Silico Identification of Three Types of Integrative and Conjugative Elements (ICEs) in Elizabethkingia anophelis Strains Isolated from Around the World.</title>
        <authorList>
            <person name="Xu J."/>
            <person name="Pei D."/>
            <person name="Nicholson A."/>
            <person name="Lan Y."/>
            <person name="Xia Q."/>
        </authorList>
    </citation>
    <scope>NUCLEOTIDE SEQUENCE</scope>
</reference>
<evidence type="ECO:0000256" key="2">
    <source>
        <dbReference type="PROSITE-ProRule" id="PRU00252"/>
    </source>
</evidence>
<proteinExistence type="predicted"/>
<evidence type="ECO:0000313" key="3">
    <source>
        <dbReference type="EMBL" id="DAC75552.1"/>
    </source>
</evidence>
<dbReference type="EMBL" id="BK010607">
    <property type="protein sequence ID" value="DAC75552.1"/>
    <property type="molecule type" value="Genomic_DNA"/>
</dbReference>
<gene>
    <name evidence="3" type="primary">ICEEaIII(2)_R26_10152_9841</name>
</gene>
<organism evidence="3">
    <name type="scientific">Elizabethkingia anophelis</name>
    <dbReference type="NCBI Taxonomy" id="1117645"/>
    <lineage>
        <taxon>Bacteria</taxon>
        <taxon>Pseudomonadati</taxon>
        <taxon>Bacteroidota</taxon>
        <taxon>Flavobacteriia</taxon>
        <taxon>Flavobacteriales</taxon>
        <taxon>Weeksellaceae</taxon>
        <taxon>Elizabethkingia</taxon>
    </lineage>
</organism>
<dbReference type="InterPro" id="IPR012340">
    <property type="entry name" value="NA-bd_OB-fold"/>
</dbReference>
<reference evidence="3" key="4">
    <citation type="journal article" date="2016" name="Sci. Rep.">
        <title>Genomic epidemiology and global diversity of the emerging bacterial pathogen Elizabethkingia anophelis.</title>
        <authorList>
            <person name="Breurec S."/>
            <person name="Criscuolo A."/>
            <person name="Diancourt L."/>
            <person name="Rendueles O."/>
            <person name="Vandenbogaert M."/>
            <person name="Passet V."/>
            <person name="Caro V."/>
            <person name="Rocha E.P."/>
            <person name="Touchon M."/>
            <person name="Brisse S."/>
        </authorList>
    </citation>
    <scope>NUCLEOTIDE SEQUENCE</scope>
</reference>
<protein>
    <submittedName>
        <fullName evidence="3">Single-stranded DNA-binding protein</fullName>
    </submittedName>
</protein>
<name>A0A455ZFK2_9FLAO</name>